<comment type="caution">
    <text evidence="11">The sequence shown here is derived from an EMBL/GenBank/DDBJ whole genome shotgun (WGS) entry which is preliminary data.</text>
</comment>
<feature type="domain" description="Concentrative nucleoside transporter C-terminal" evidence="9">
    <location>
        <begin position="193"/>
        <end position="391"/>
    </location>
</feature>
<feature type="transmembrane region" description="Helical" evidence="7">
    <location>
        <begin position="193"/>
        <end position="213"/>
    </location>
</feature>
<feature type="domain" description="Nucleoside transporter/FeoB GTPase Gate" evidence="10">
    <location>
        <begin position="91"/>
        <end position="189"/>
    </location>
</feature>
<dbReference type="RefSeq" id="WP_307473643.1">
    <property type="nucleotide sequence ID" value="NZ_JAUSUB010000005.1"/>
</dbReference>
<feature type="transmembrane region" description="Helical" evidence="7">
    <location>
        <begin position="30"/>
        <end position="48"/>
    </location>
</feature>
<comment type="subcellular location">
    <subcellularLocation>
        <location evidence="1">Cell membrane</location>
        <topology evidence="1">Multi-pass membrane protein</topology>
    </subcellularLocation>
</comment>
<evidence type="ECO:0000259" key="9">
    <source>
        <dbReference type="Pfam" id="PF07662"/>
    </source>
</evidence>
<evidence type="ECO:0000259" key="8">
    <source>
        <dbReference type="Pfam" id="PF01773"/>
    </source>
</evidence>
<organism evidence="11 12">
    <name type="scientific">Cytobacillus purgationiresistens</name>
    <dbReference type="NCBI Taxonomy" id="863449"/>
    <lineage>
        <taxon>Bacteria</taxon>
        <taxon>Bacillati</taxon>
        <taxon>Bacillota</taxon>
        <taxon>Bacilli</taxon>
        <taxon>Bacillales</taxon>
        <taxon>Bacillaceae</taxon>
        <taxon>Cytobacillus</taxon>
    </lineage>
</organism>
<dbReference type="PANTHER" id="PTHR10590">
    <property type="entry name" value="SODIUM/NUCLEOSIDE COTRANSPORTER"/>
    <property type="match status" value="1"/>
</dbReference>
<evidence type="ECO:0000256" key="5">
    <source>
        <dbReference type="ARBA" id="ARBA00022989"/>
    </source>
</evidence>
<keyword evidence="5 7" id="KW-1133">Transmembrane helix</keyword>
<feature type="transmembrane region" description="Helical" evidence="7">
    <location>
        <begin position="89"/>
        <end position="109"/>
    </location>
</feature>
<dbReference type="InterPro" id="IPR011642">
    <property type="entry name" value="Gate_dom"/>
</dbReference>
<gene>
    <name evidence="11" type="ORF">J2S17_001663</name>
</gene>
<dbReference type="Pfam" id="PF07662">
    <property type="entry name" value="Nucleos_tra2_C"/>
    <property type="match status" value="1"/>
</dbReference>
<evidence type="ECO:0000256" key="4">
    <source>
        <dbReference type="ARBA" id="ARBA00022692"/>
    </source>
</evidence>
<feature type="transmembrane region" description="Helical" evidence="7">
    <location>
        <begin position="282"/>
        <end position="308"/>
    </location>
</feature>
<dbReference type="Proteomes" id="UP001238088">
    <property type="component" value="Unassembled WGS sequence"/>
</dbReference>
<dbReference type="InterPro" id="IPR011657">
    <property type="entry name" value="CNT_C_dom"/>
</dbReference>
<comment type="similarity">
    <text evidence="2">Belongs to the concentrative nucleoside transporter (CNT) (TC 2.A.41) family.</text>
</comment>
<evidence type="ECO:0000256" key="3">
    <source>
        <dbReference type="ARBA" id="ARBA00022475"/>
    </source>
</evidence>
<keyword evidence="4 7" id="KW-0812">Transmembrane</keyword>
<feature type="domain" description="Concentrative nucleoside transporter N-terminal" evidence="8">
    <location>
        <begin position="9"/>
        <end position="82"/>
    </location>
</feature>
<reference evidence="11 12" key="1">
    <citation type="submission" date="2023-07" db="EMBL/GenBank/DDBJ databases">
        <title>Genomic Encyclopedia of Type Strains, Phase IV (KMG-IV): sequencing the most valuable type-strain genomes for metagenomic binning, comparative biology and taxonomic classification.</title>
        <authorList>
            <person name="Goeker M."/>
        </authorList>
    </citation>
    <scope>NUCLEOTIDE SEQUENCE [LARGE SCALE GENOMIC DNA]</scope>
    <source>
        <strain evidence="11 12">DSM 23494</strain>
    </source>
</reference>
<feature type="transmembrane region" description="Helical" evidence="7">
    <location>
        <begin position="166"/>
        <end position="187"/>
    </location>
</feature>
<keyword evidence="6 7" id="KW-0472">Membrane</keyword>
<dbReference type="Pfam" id="PF07670">
    <property type="entry name" value="Gate"/>
    <property type="match status" value="1"/>
</dbReference>
<dbReference type="Pfam" id="PF01773">
    <property type="entry name" value="Nucleos_tra2_N"/>
    <property type="match status" value="1"/>
</dbReference>
<evidence type="ECO:0000313" key="12">
    <source>
        <dbReference type="Proteomes" id="UP001238088"/>
    </source>
</evidence>
<evidence type="ECO:0000256" key="6">
    <source>
        <dbReference type="ARBA" id="ARBA00023136"/>
    </source>
</evidence>
<feature type="transmembrane region" description="Helical" evidence="7">
    <location>
        <begin position="60"/>
        <end position="83"/>
    </location>
</feature>
<evidence type="ECO:0000256" key="1">
    <source>
        <dbReference type="ARBA" id="ARBA00004651"/>
    </source>
</evidence>
<evidence type="ECO:0000256" key="2">
    <source>
        <dbReference type="ARBA" id="ARBA00009033"/>
    </source>
</evidence>
<feature type="transmembrane region" description="Helical" evidence="7">
    <location>
        <begin position="365"/>
        <end position="393"/>
    </location>
</feature>
<evidence type="ECO:0000256" key="7">
    <source>
        <dbReference type="SAM" id="Phobius"/>
    </source>
</evidence>
<dbReference type="InterPro" id="IPR008276">
    <property type="entry name" value="C_nuclsd_transpt"/>
</dbReference>
<proteinExistence type="inferred from homology"/>
<dbReference type="PANTHER" id="PTHR10590:SF23">
    <property type="entry name" value="NUPC_NUPG FAMILY NUCLEOSIDE CNT TRANSPORTER"/>
    <property type="match status" value="1"/>
</dbReference>
<evidence type="ECO:0000259" key="10">
    <source>
        <dbReference type="Pfam" id="PF07670"/>
    </source>
</evidence>
<sequence length="394" mass="41657">MISIFTGILGILLVLGLGFLLSNDRKNINYRAIIVMIVLQILITLFMFKTTLGLKIVETISNLVATVLNYGYDGIDFILGGLVPEGVSVFFINVLMLIIFTSALLSILTHIKVLPLAIKYVGGTLAKITGLSKVVTFNSVNSIFFGQSESILAIKSHLEKMNENKLFIITTSAMASVSAGIMGAYMTMIPSEYVLVAMILNALSALILATLIAPIKPDEDELINIKAVSETKSVFEAISNGALDGGKVALIVAAMLVAYIALMSLLNGIFSGVFGMDLTTMLGYVFAPVAWVMGIPASEIVTAGSIMGTKLATNEFVAMLQFQPLIPDLTAKTVAVISTFLVSFANFSSIGIITGSIQAINGEKASIVAGFGLKLLLAATLASVLSATMVGLFT</sequence>
<dbReference type="InterPro" id="IPR002668">
    <property type="entry name" value="CNT_N_dom"/>
</dbReference>
<feature type="transmembrane region" description="Helical" evidence="7">
    <location>
        <begin position="329"/>
        <end position="353"/>
    </location>
</feature>
<evidence type="ECO:0000313" key="11">
    <source>
        <dbReference type="EMBL" id="MDQ0269791.1"/>
    </source>
</evidence>
<accession>A0ABU0AEW0</accession>
<protein>
    <submittedName>
        <fullName evidence="11">CNT family concentrative nucleoside transporter/nucleoside transport protein</fullName>
    </submittedName>
</protein>
<keyword evidence="12" id="KW-1185">Reference proteome</keyword>
<dbReference type="EMBL" id="JAUSUB010000005">
    <property type="protein sequence ID" value="MDQ0269791.1"/>
    <property type="molecule type" value="Genomic_DNA"/>
</dbReference>
<keyword evidence="3" id="KW-1003">Cell membrane</keyword>
<feature type="transmembrane region" description="Helical" evidence="7">
    <location>
        <begin position="248"/>
        <end position="270"/>
    </location>
</feature>
<name>A0ABU0AEW0_9BACI</name>